<dbReference type="EMBL" id="WWCU01000033">
    <property type="protein sequence ID" value="MYN10146.1"/>
    <property type="molecule type" value="Genomic_DNA"/>
</dbReference>
<name>A0A7X4HF71_9BURK</name>
<dbReference type="InterPro" id="IPR036388">
    <property type="entry name" value="WH-like_DNA-bd_sf"/>
</dbReference>
<dbReference type="InterPro" id="IPR012318">
    <property type="entry name" value="HTH_CRP"/>
</dbReference>
<dbReference type="Gene3D" id="2.60.120.10">
    <property type="entry name" value="Jelly Rolls"/>
    <property type="match status" value="1"/>
</dbReference>
<dbReference type="InterPro" id="IPR000595">
    <property type="entry name" value="cNMP-bd_dom"/>
</dbReference>
<dbReference type="SMART" id="SM00100">
    <property type="entry name" value="cNMP"/>
    <property type="match status" value="1"/>
</dbReference>
<evidence type="ECO:0000256" key="3">
    <source>
        <dbReference type="ARBA" id="ARBA00023163"/>
    </source>
</evidence>
<dbReference type="InterPro" id="IPR018490">
    <property type="entry name" value="cNMP-bd_dom_sf"/>
</dbReference>
<dbReference type="Proteomes" id="UP000450676">
    <property type="component" value="Unassembled WGS sequence"/>
</dbReference>
<evidence type="ECO:0000256" key="1">
    <source>
        <dbReference type="ARBA" id="ARBA00023015"/>
    </source>
</evidence>
<dbReference type="GO" id="GO:0003677">
    <property type="term" value="F:DNA binding"/>
    <property type="evidence" value="ECO:0007669"/>
    <property type="project" value="UniProtKB-KW"/>
</dbReference>
<dbReference type="SMART" id="SM00419">
    <property type="entry name" value="HTH_CRP"/>
    <property type="match status" value="1"/>
</dbReference>
<dbReference type="Pfam" id="PF00027">
    <property type="entry name" value="cNMP_binding"/>
    <property type="match status" value="1"/>
</dbReference>
<dbReference type="RefSeq" id="WP_161074442.1">
    <property type="nucleotide sequence ID" value="NZ_CP086370.1"/>
</dbReference>
<dbReference type="PROSITE" id="PS51063">
    <property type="entry name" value="HTH_CRP_2"/>
    <property type="match status" value="1"/>
</dbReference>
<comment type="caution">
    <text evidence="6">The sequence shown here is derived from an EMBL/GenBank/DDBJ whole genome shotgun (WGS) entry which is preliminary data.</text>
</comment>
<dbReference type="GO" id="GO:0005829">
    <property type="term" value="C:cytosol"/>
    <property type="evidence" value="ECO:0007669"/>
    <property type="project" value="TreeGrafter"/>
</dbReference>
<sequence length="228" mass="24934">MDRNKIKPQTFLSRVPLFNSLQEEELDRIALGCTELRVARGDLIFKRGDPCNGFHVVLYGRVKLAFHSAQGAEKVIELIGPGHSFGEALMFMGSPYIVTAQATEDSLLLHVAKPAIFREIENAPSFACKMLAGLSQRMHGLMCDLESYALRSGTERVAAFLLKQPAQAAAGETTITLPVSKAVLASRLSLTPEHFSRIMAELSARHLIAFKGRKVAILNQDALQQCAG</sequence>
<keyword evidence="7" id="KW-1185">Reference proteome</keyword>
<evidence type="ECO:0000256" key="2">
    <source>
        <dbReference type="ARBA" id="ARBA00023125"/>
    </source>
</evidence>
<dbReference type="CDD" id="cd00038">
    <property type="entry name" value="CAP_ED"/>
    <property type="match status" value="1"/>
</dbReference>
<dbReference type="InterPro" id="IPR036390">
    <property type="entry name" value="WH_DNA-bd_sf"/>
</dbReference>
<evidence type="ECO:0000313" key="6">
    <source>
        <dbReference type="EMBL" id="MYN10146.1"/>
    </source>
</evidence>
<dbReference type="PANTHER" id="PTHR24567:SF26">
    <property type="entry name" value="REGULATORY PROTEIN YEIL"/>
    <property type="match status" value="1"/>
</dbReference>
<dbReference type="PANTHER" id="PTHR24567">
    <property type="entry name" value="CRP FAMILY TRANSCRIPTIONAL REGULATORY PROTEIN"/>
    <property type="match status" value="1"/>
</dbReference>
<dbReference type="GO" id="GO:0003700">
    <property type="term" value="F:DNA-binding transcription factor activity"/>
    <property type="evidence" value="ECO:0007669"/>
    <property type="project" value="TreeGrafter"/>
</dbReference>
<keyword evidence="2" id="KW-0238">DNA-binding</keyword>
<gene>
    <name evidence="6" type="ORF">GTP77_22755</name>
</gene>
<keyword evidence="3" id="KW-0804">Transcription</keyword>
<feature type="domain" description="Cyclic nucleotide-binding" evidence="4">
    <location>
        <begin position="17"/>
        <end position="137"/>
    </location>
</feature>
<dbReference type="SUPFAM" id="SSF51206">
    <property type="entry name" value="cAMP-binding domain-like"/>
    <property type="match status" value="1"/>
</dbReference>
<dbReference type="SUPFAM" id="SSF46785">
    <property type="entry name" value="Winged helix' DNA-binding domain"/>
    <property type="match status" value="1"/>
</dbReference>
<keyword evidence="1" id="KW-0805">Transcription regulation</keyword>
<proteinExistence type="predicted"/>
<dbReference type="InterPro" id="IPR050397">
    <property type="entry name" value="Env_Response_Regulators"/>
</dbReference>
<dbReference type="Pfam" id="PF13545">
    <property type="entry name" value="HTH_Crp_2"/>
    <property type="match status" value="1"/>
</dbReference>
<evidence type="ECO:0000259" key="5">
    <source>
        <dbReference type="PROSITE" id="PS51063"/>
    </source>
</evidence>
<protein>
    <submittedName>
        <fullName evidence="6">Cyclic nucleotide-binding domain-containing protein</fullName>
    </submittedName>
</protein>
<organism evidence="6 7">
    <name type="scientific">Pseudoduganella aquatica</name>
    <dbReference type="NCBI Taxonomy" id="2660641"/>
    <lineage>
        <taxon>Bacteria</taxon>
        <taxon>Pseudomonadati</taxon>
        <taxon>Pseudomonadota</taxon>
        <taxon>Betaproteobacteria</taxon>
        <taxon>Burkholderiales</taxon>
        <taxon>Oxalobacteraceae</taxon>
        <taxon>Telluria group</taxon>
        <taxon>Pseudoduganella</taxon>
    </lineage>
</organism>
<evidence type="ECO:0000259" key="4">
    <source>
        <dbReference type="PROSITE" id="PS50042"/>
    </source>
</evidence>
<evidence type="ECO:0000313" key="7">
    <source>
        <dbReference type="Proteomes" id="UP000450676"/>
    </source>
</evidence>
<dbReference type="AlphaFoldDB" id="A0A7X4HF71"/>
<dbReference type="PROSITE" id="PS50042">
    <property type="entry name" value="CNMP_BINDING_3"/>
    <property type="match status" value="1"/>
</dbReference>
<reference evidence="6 7" key="1">
    <citation type="submission" date="2019-12" db="EMBL/GenBank/DDBJ databases">
        <title>Novel species isolated from a subtropical stream in China.</title>
        <authorList>
            <person name="Lu H."/>
        </authorList>
    </citation>
    <scope>NUCLEOTIDE SEQUENCE [LARGE SCALE GENOMIC DNA]</scope>
    <source>
        <strain evidence="6 7">FT127W</strain>
    </source>
</reference>
<dbReference type="InterPro" id="IPR014710">
    <property type="entry name" value="RmlC-like_jellyroll"/>
</dbReference>
<accession>A0A7X4HF71</accession>
<feature type="domain" description="HTH crp-type" evidence="5">
    <location>
        <begin position="151"/>
        <end position="221"/>
    </location>
</feature>
<dbReference type="Gene3D" id="1.10.10.10">
    <property type="entry name" value="Winged helix-like DNA-binding domain superfamily/Winged helix DNA-binding domain"/>
    <property type="match status" value="1"/>
</dbReference>